<dbReference type="Gene3D" id="3.40.50.720">
    <property type="entry name" value="NAD(P)-binding Rossmann-like Domain"/>
    <property type="match status" value="1"/>
</dbReference>
<dbReference type="Gene3D" id="3.30.360.10">
    <property type="entry name" value="Dihydrodipicolinate Reductase, domain 2"/>
    <property type="match status" value="1"/>
</dbReference>
<dbReference type="EC" id="1.1.1.292" evidence="5"/>
<dbReference type="SUPFAM" id="SSF55347">
    <property type="entry name" value="Glyceraldehyde-3-phosphate dehydrogenase-like, C-terminal domain"/>
    <property type="match status" value="1"/>
</dbReference>
<dbReference type="EMBL" id="CP036455">
    <property type="protein sequence ID" value="QBI53593.1"/>
    <property type="molecule type" value="Genomic_DNA"/>
</dbReference>
<dbReference type="AlphaFoldDB" id="A0A4P6PZL5"/>
<evidence type="ECO:0000313" key="6">
    <source>
        <dbReference type="Proteomes" id="UP000292235"/>
    </source>
</evidence>
<dbReference type="KEGG" id="strr:EKD16_08995"/>
<name>A0A4P6PZL5_9ACTN</name>
<gene>
    <name evidence="5" type="primary">afr1</name>
    <name evidence="5" type="ORF">EKD16_08995</name>
</gene>
<dbReference type="InterPro" id="IPR036291">
    <property type="entry name" value="NAD(P)-bd_dom_sf"/>
</dbReference>
<keyword evidence="1 5" id="KW-0560">Oxidoreductase</keyword>
<protein>
    <submittedName>
        <fullName evidence="5">1,5-anhydro-D-fructose reductase</fullName>
        <ecNumber evidence="5">1.1.1.292</ecNumber>
    </submittedName>
</protein>
<reference evidence="5 6" key="1">
    <citation type="submission" date="2019-02" db="EMBL/GenBank/DDBJ databases">
        <authorList>
            <person name="Khodamoradi S."/>
            <person name="Hahnke R.L."/>
            <person name="Kaempfer P."/>
            <person name="Schumann P."/>
            <person name="Rohde M."/>
            <person name="Steinert M."/>
            <person name="Luzhetskyy A."/>
            <person name="Wink J."/>
            <person name="Ruckert C."/>
        </authorList>
    </citation>
    <scope>NUCLEOTIDE SEQUENCE [LARGE SCALE GENOMIC DNA]</scope>
    <source>
        <strain evidence="5 6">M2</strain>
    </source>
</reference>
<feature type="domain" description="Gfo/Idh/MocA-like oxidoreductase N-terminal" evidence="3">
    <location>
        <begin position="34"/>
        <end position="158"/>
    </location>
</feature>
<proteinExistence type="predicted"/>
<evidence type="ECO:0000259" key="3">
    <source>
        <dbReference type="Pfam" id="PF01408"/>
    </source>
</evidence>
<dbReference type="SUPFAM" id="SSF51735">
    <property type="entry name" value="NAD(P)-binding Rossmann-fold domains"/>
    <property type="match status" value="1"/>
</dbReference>
<dbReference type="InterPro" id="IPR000683">
    <property type="entry name" value="Gfo/Idh/MocA-like_OxRdtase_N"/>
</dbReference>
<dbReference type="InterPro" id="IPR050463">
    <property type="entry name" value="Gfo/Idh/MocA_oxidrdct_glycsds"/>
</dbReference>
<feature type="domain" description="GFO/IDH/MocA-like oxidoreductase" evidence="4">
    <location>
        <begin position="184"/>
        <end position="323"/>
    </location>
</feature>
<evidence type="ECO:0000256" key="1">
    <source>
        <dbReference type="ARBA" id="ARBA00023002"/>
    </source>
</evidence>
<evidence type="ECO:0000313" key="5">
    <source>
        <dbReference type="EMBL" id="QBI53593.1"/>
    </source>
</evidence>
<dbReference type="InterPro" id="IPR055170">
    <property type="entry name" value="GFO_IDH_MocA-like_dom"/>
</dbReference>
<feature type="region of interest" description="Disordered" evidence="2">
    <location>
        <begin position="1"/>
        <end position="23"/>
    </location>
</feature>
<dbReference type="GO" id="GO:0000166">
    <property type="term" value="F:nucleotide binding"/>
    <property type="evidence" value="ECO:0007669"/>
    <property type="project" value="InterPro"/>
</dbReference>
<dbReference type="GO" id="GO:0033712">
    <property type="term" value="F:1,5-anhydro-D-fructose reductase (1,5-anhydro-D-mannitol-forming) activity"/>
    <property type="evidence" value="ECO:0007669"/>
    <property type="project" value="UniProtKB-EC"/>
</dbReference>
<accession>A0A4P6PZL5</accession>
<evidence type="ECO:0000259" key="4">
    <source>
        <dbReference type="Pfam" id="PF22725"/>
    </source>
</evidence>
<dbReference type="Proteomes" id="UP000292235">
    <property type="component" value="Chromosome"/>
</dbReference>
<keyword evidence="6" id="KW-1185">Reference proteome</keyword>
<sequence>MTADRPRAVGGRDPRHPSTDLESNVTAQASDRLGVGIVGSGFIADFHTRAFRGVRDADVTAVCGRTESSVRGVCDLARELRVGDPTPYADIREMVRDPAVDAVWITTPNHVRLETVRAVAEEVSSGRASLRGIAVEKPLGRTVAEAEEVMRLVQDAGLLHGYLENQVFAPGVTRAHDLVWSRGAGAAGSPYLARCAEEHSGPHKAWFWQGEKQGGGVLNDMMCHSVEAGRFLLTPPGVPSSEWLTPVSVDATIACLKWSRPAYADELMRRYGPEVDYRGRPSEDYARATIVFRNGDGDEVVAEGTTSWSYVGAGLRLSFELLGPEYAMQVNSLDTEAKVFLSREIAGKQGEDLVEKQNAEGGLMPILPDEAGAYGYTEEDRHMVTRFLEGRSPDEGLDDGLQVTRLLMAAYLSAQEGRRIDLTDAAQTAKLSGFVPEVAQGTWRPGH</sequence>
<evidence type="ECO:0000256" key="2">
    <source>
        <dbReference type="SAM" id="MobiDB-lite"/>
    </source>
</evidence>
<feature type="compositionally biased region" description="Basic and acidic residues" evidence="2">
    <location>
        <begin position="1"/>
        <end position="19"/>
    </location>
</feature>
<dbReference type="PANTHER" id="PTHR43818:SF11">
    <property type="entry name" value="BCDNA.GH03377"/>
    <property type="match status" value="1"/>
</dbReference>
<dbReference type="Pfam" id="PF01408">
    <property type="entry name" value="GFO_IDH_MocA"/>
    <property type="match status" value="1"/>
</dbReference>
<dbReference type="Pfam" id="PF22725">
    <property type="entry name" value="GFO_IDH_MocA_C3"/>
    <property type="match status" value="1"/>
</dbReference>
<dbReference type="PANTHER" id="PTHR43818">
    <property type="entry name" value="BCDNA.GH03377"/>
    <property type="match status" value="1"/>
</dbReference>
<organism evidence="5 6">
    <name type="scientific">Streptomonospora litoralis</name>
    <dbReference type="NCBI Taxonomy" id="2498135"/>
    <lineage>
        <taxon>Bacteria</taxon>
        <taxon>Bacillati</taxon>
        <taxon>Actinomycetota</taxon>
        <taxon>Actinomycetes</taxon>
        <taxon>Streptosporangiales</taxon>
        <taxon>Nocardiopsidaceae</taxon>
        <taxon>Streptomonospora</taxon>
    </lineage>
</organism>